<keyword evidence="3" id="KW-1185">Reference proteome</keyword>
<gene>
    <name evidence="2" type="ORF">AVEN_253669_1</name>
</gene>
<protein>
    <submittedName>
        <fullName evidence="2">Uncharacterized protein</fullName>
    </submittedName>
</protein>
<dbReference type="EMBL" id="BGPR01221804">
    <property type="protein sequence ID" value="GBN64098.1"/>
    <property type="molecule type" value="Genomic_DNA"/>
</dbReference>
<reference evidence="2 3" key="1">
    <citation type="journal article" date="2019" name="Sci. Rep.">
        <title>Orb-weaving spider Araneus ventricosus genome elucidates the spidroin gene catalogue.</title>
        <authorList>
            <person name="Kono N."/>
            <person name="Nakamura H."/>
            <person name="Ohtoshi R."/>
            <person name="Moran D.A.P."/>
            <person name="Shinohara A."/>
            <person name="Yoshida Y."/>
            <person name="Fujiwara M."/>
            <person name="Mori M."/>
            <person name="Tomita M."/>
            <person name="Arakawa K."/>
        </authorList>
    </citation>
    <scope>NUCLEOTIDE SEQUENCE [LARGE SCALE GENOMIC DNA]</scope>
</reference>
<organism evidence="2 3">
    <name type="scientific">Araneus ventricosus</name>
    <name type="common">Orbweaver spider</name>
    <name type="synonym">Epeira ventricosa</name>
    <dbReference type="NCBI Taxonomy" id="182803"/>
    <lineage>
        <taxon>Eukaryota</taxon>
        <taxon>Metazoa</taxon>
        <taxon>Ecdysozoa</taxon>
        <taxon>Arthropoda</taxon>
        <taxon>Chelicerata</taxon>
        <taxon>Arachnida</taxon>
        <taxon>Araneae</taxon>
        <taxon>Araneomorphae</taxon>
        <taxon>Entelegynae</taxon>
        <taxon>Araneoidea</taxon>
        <taxon>Araneidae</taxon>
        <taxon>Araneus</taxon>
    </lineage>
</organism>
<evidence type="ECO:0000313" key="3">
    <source>
        <dbReference type="Proteomes" id="UP000499080"/>
    </source>
</evidence>
<dbReference type="AlphaFoldDB" id="A0A4Y2QLD8"/>
<evidence type="ECO:0000313" key="2">
    <source>
        <dbReference type="EMBL" id="GBN64098.1"/>
    </source>
</evidence>
<evidence type="ECO:0000256" key="1">
    <source>
        <dbReference type="SAM" id="MobiDB-lite"/>
    </source>
</evidence>
<dbReference type="Proteomes" id="UP000499080">
    <property type="component" value="Unassembled WGS sequence"/>
</dbReference>
<comment type="caution">
    <text evidence="2">The sequence shown here is derived from an EMBL/GenBank/DDBJ whole genome shotgun (WGS) entry which is preliminary data.</text>
</comment>
<feature type="region of interest" description="Disordered" evidence="1">
    <location>
        <begin position="33"/>
        <end position="60"/>
    </location>
</feature>
<name>A0A4Y2QLD8_ARAVE</name>
<sequence length="85" mass="9379">MRRMTPGLAPPLSLLPRHTSGRAAGLIYCGSSVESGCEPGTRRPQNRDLTTRPPRPPRKWDSINCSLSCFSPRKSSVKGERLTED</sequence>
<proteinExistence type="predicted"/>
<accession>A0A4Y2QLD8</accession>